<feature type="region of interest" description="Disordered" evidence="1">
    <location>
        <begin position="1"/>
        <end position="23"/>
    </location>
</feature>
<proteinExistence type="predicted"/>
<accession>A0A9W6Z335</accession>
<evidence type="ECO:0000256" key="1">
    <source>
        <dbReference type="SAM" id="MobiDB-lite"/>
    </source>
</evidence>
<reference evidence="2" key="1">
    <citation type="submission" date="2022-07" db="EMBL/GenBank/DDBJ databases">
        <title>Genome analysis of Parmales, a sister group of diatoms, reveals the evolutionary specialization of diatoms from phago-mixotrophs to photoautotrophs.</title>
        <authorList>
            <person name="Ban H."/>
            <person name="Sato S."/>
            <person name="Yoshikawa S."/>
            <person name="Kazumasa Y."/>
            <person name="Nakamura Y."/>
            <person name="Ichinomiya M."/>
            <person name="Saitoh K."/>
            <person name="Sato N."/>
            <person name="Blanc-Mathieu R."/>
            <person name="Endo H."/>
            <person name="Kuwata A."/>
            <person name="Ogata H."/>
        </authorList>
    </citation>
    <scope>NUCLEOTIDE SEQUENCE</scope>
</reference>
<dbReference type="EMBL" id="BRXZ01005630">
    <property type="protein sequence ID" value="GMH47292.1"/>
    <property type="molecule type" value="Genomic_DNA"/>
</dbReference>
<sequence length="23" mass="2607">APLTNQKRGRTYAVHARTVPLEK</sequence>
<comment type="caution">
    <text evidence="2">The sequence shown here is derived from an EMBL/GenBank/DDBJ whole genome shotgun (WGS) entry which is preliminary data.</text>
</comment>
<organism evidence="2 3">
    <name type="scientific">Triparma retinervis</name>
    <dbReference type="NCBI Taxonomy" id="2557542"/>
    <lineage>
        <taxon>Eukaryota</taxon>
        <taxon>Sar</taxon>
        <taxon>Stramenopiles</taxon>
        <taxon>Ochrophyta</taxon>
        <taxon>Bolidophyceae</taxon>
        <taxon>Parmales</taxon>
        <taxon>Triparmaceae</taxon>
        <taxon>Triparma</taxon>
    </lineage>
</organism>
<keyword evidence="3" id="KW-1185">Reference proteome</keyword>
<evidence type="ECO:0000313" key="2">
    <source>
        <dbReference type="EMBL" id="GMH47292.1"/>
    </source>
</evidence>
<protein>
    <submittedName>
        <fullName evidence="2">Uncharacterized protein</fullName>
    </submittedName>
</protein>
<gene>
    <name evidence="2" type="ORF">TrRE_jg11430</name>
</gene>
<dbReference type="AlphaFoldDB" id="A0A9W6Z335"/>
<name>A0A9W6Z335_9STRA</name>
<evidence type="ECO:0000313" key="3">
    <source>
        <dbReference type="Proteomes" id="UP001165082"/>
    </source>
</evidence>
<feature type="non-terminal residue" evidence="2">
    <location>
        <position position="1"/>
    </location>
</feature>
<dbReference type="Proteomes" id="UP001165082">
    <property type="component" value="Unassembled WGS sequence"/>
</dbReference>